<evidence type="ECO:0000313" key="2">
    <source>
        <dbReference type="EMBL" id="TMJ10067.1"/>
    </source>
</evidence>
<proteinExistence type="predicted"/>
<comment type="caution">
    <text evidence="2">The sequence shown here is derived from an EMBL/GenBank/DDBJ whole genome shotgun (WGS) entry which is preliminary data.</text>
</comment>
<keyword evidence="1" id="KW-0472">Membrane</keyword>
<organism evidence="2 3">
    <name type="scientific">Candidatus Segetimicrobium genomatis</name>
    <dbReference type="NCBI Taxonomy" id="2569760"/>
    <lineage>
        <taxon>Bacteria</taxon>
        <taxon>Bacillati</taxon>
        <taxon>Candidatus Sysuimicrobiota</taxon>
        <taxon>Candidatus Sysuimicrobiia</taxon>
        <taxon>Candidatus Sysuimicrobiales</taxon>
        <taxon>Candidatus Segetimicrobiaceae</taxon>
        <taxon>Candidatus Segetimicrobium</taxon>
    </lineage>
</organism>
<feature type="transmembrane region" description="Helical" evidence="1">
    <location>
        <begin position="21"/>
        <end position="45"/>
    </location>
</feature>
<protein>
    <recommendedName>
        <fullName evidence="4">Type 4 fimbrial biogenesis protein PilX N-terminal domain-containing protein</fullName>
    </recommendedName>
</protein>
<reference evidence="2 3" key="1">
    <citation type="journal article" date="2019" name="Nat. Microbiol.">
        <title>Mediterranean grassland soil C-N compound turnover is dependent on rainfall and depth, and is mediated by genomically divergent microorganisms.</title>
        <authorList>
            <person name="Diamond S."/>
            <person name="Andeer P.F."/>
            <person name="Li Z."/>
            <person name="Crits-Christoph A."/>
            <person name="Burstein D."/>
            <person name="Anantharaman K."/>
            <person name="Lane K.R."/>
            <person name="Thomas B.C."/>
            <person name="Pan C."/>
            <person name="Northen T.R."/>
            <person name="Banfield J.F."/>
        </authorList>
    </citation>
    <scope>NUCLEOTIDE SEQUENCE [LARGE SCALE GENOMIC DNA]</scope>
    <source>
        <strain evidence="2">NP_1</strain>
    </source>
</reference>
<gene>
    <name evidence="2" type="ORF">E6G98_08030</name>
</gene>
<dbReference type="AlphaFoldDB" id="A0A537LQY5"/>
<evidence type="ECO:0000313" key="3">
    <source>
        <dbReference type="Proteomes" id="UP000315217"/>
    </source>
</evidence>
<accession>A0A537LQY5</accession>
<evidence type="ECO:0000256" key="1">
    <source>
        <dbReference type="SAM" id="Phobius"/>
    </source>
</evidence>
<dbReference type="Proteomes" id="UP000315217">
    <property type="component" value="Unassembled WGS sequence"/>
</dbReference>
<dbReference type="EMBL" id="VBAI01000134">
    <property type="protein sequence ID" value="TMJ10067.1"/>
    <property type="molecule type" value="Genomic_DNA"/>
</dbReference>
<name>A0A537LQY5_9BACT</name>
<keyword evidence="1" id="KW-1133">Transmembrane helix</keyword>
<sequence>MRDSIEKIAGSARAPLTHDERGAALITVLLFAVLMLILITTMLTVTGNEILIASLHRDSVLALESADAAAVETVRRIEAGRPYVQGFAGAISPGVDVRVIRREVGANSAYQEIQVSATVRRVTRHISLLVLQRMRTFPPNLVRAYSITRDGSAQLNGDVYAQAFVDLGPQSQPSTGLTYAGWWIESGTGQSRKRCYSPRDADCRSRRWYPATRWAVSDISSLGTEIMEQTRRCPEGGAELLPSDTIAGVMAEDPCAEAQCRSVIVSVYGFDRDVAEGEPAAVTDTQPCGLPYKYVAVEFPDTQNPRQTHPRLVKAIVFEQWFDTYWEFDEPQLTYAKKSVLEKHPELGAIPPFPEFHEIADNYDRVAREGLITGGDFGCRLPEMAGDMACPEDVGRPLLVFLDDDSAHIASNMRGHGTLAARGNLTITSNFEYWGMALVNGLLTGAGTPTIHGTLVVNGPLLITGNFTCEAGGPSVPVGRSVALRRAWWER</sequence>
<keyword evidence="1" id="KW-0812">Transmembrane</keyword>
<evidence type="ECO:0008006" key="4">
    <source>
        <dbReference type="Google" id="ProtNLM"/>
    </source>
</evidence>